<evidence type="ECO:0000259" key="7">
    <source>
        <dbReference type="PROSITE" id="PS50157"/>
    </source>
</evidence>
<dbReference type="PROSITE" id="PS50157">
    <property type="entry name" value="ZINC_FINGER_C2H2_2"/>
    <property type="match status" value="1"/>
</dbReference>
<evidence type="ECO:0000256" key="3">
    <source>
        <dbReference type="ARBA" id="ARBA00022771"/>
    </source>
</evidence>
<feature type="region of interest" description="Disordered" evidence="6">
    <location>
        <begin position="359"/>
        <end position="378"/>
    </location>
</feature>
<keyword evidence="2" id="KW-0677">Repeat</keyword>
<evidence type="ECO:0000313" key="9">
    <source>
        <dbReference type="Proteomes" id="UP001437256"/>
    </source>
</evidence>
<dbReference type="SMART" id="SM00355">
    <property type="entry name" value="ZnF_C2H2"/>
    <property type="match status" value="2"/>
</dbReference>
<feature type="domain" description="C2H2-type" evidence="7">
    <location>
        <begin position="17"/>
        <end position="46"/>
    </location>
</feature>
<evidence type="ECO:0000256" key="6">
    <source>
        <dbReference type="SAM" id="MobiDB-lite"/>
    </source>
</evidence>
<dbReference type="PANTHER" id="PTHR19818:SF159">
    <property type="entry name" value="C2H2-TYPE DOMAIN-CONTAINING PROTEIN"/>
    <property type="match status" value="1"/>
</dbReference>
<dbReference type="Proteomes" id="UP001437256">
    <property type="component" value="Unassembled WGS sequence"/>
</dbReference>
<dbReference type="InterPro" id="IPR013087">
    <property type="entry name" value="Znf_C2H2_type"/>
</dbReference>
<keyword evidence="4" id="KW-0862">Zinc</keyword>
<comment type="caution">
    <text evidence="8">The sequence shown here is derived from an EMBL/GenBank/DDBJ whole genome shotgun (WGS) entry which is preliminary data.</text>
</comment>
<dbReference type="EMBL" id="JBBXMP010000102">
    <property type="protein sequence ID" value="KAL0062553.1"/>
    <property type="molecule type" value="Genomic_DNA"/>
</dbReference>
<organism evidence="8 9">
    <name type="scientific">Marasmius tenuissimus</name>
    <dbReference type="NCBI Taxonomy" id="585030"/>
    <lineage>
        <taxon>Eukaryota</taxon>
        <taxon>Fungi</taxon>
        <taxon>Dikarya</taxon>
        <taxon>Basidiomycota</taxon>
        <taxon>Agaricomycotina</taxon>
        <taxon>Agaricomycetes</taxon>
        <taxon>Agaricomycetidae</taxon>
        <taxon>Agaricales</taxon>
        <taxon>Marasmiineae</taxon>
        <taxon>Marasmiaceae</taxon>
        <taxon>Marasmius</taxon>
    </lineage>
</organism>
<feature type="region of interest" description="Disordered" evidence="6">
    <location>
        <begin position="60"/>
        <end position="109"/>
    </location>
</feature>
<evidence type="ECO:0000256" key="2">
    <source>
        <dbReference type="ARBA" id="ARBA00022737"/>
    </source>
</evidence>
<accession>A0ABR2ZP90</accession>
<reference evidence="8 9" key="1">
    <citation type="submission" date="2024-05" db="EMBL/GenBank/DDBJ databases">
        <title>A draft genome resource for the thread blight pathogen Marasmius tenuissimus strain MS-2.</title>
        <authorList>
            <person name="Yulfo-Soto G.E."/>
            <person name="Baruah I.K."/>
            <person name="Amoako-Attah I."/>
            <person name="Bukari Y."/>
            <person name="Meinhardt L.W."/>
            <person name="Bailey B.A."/>
            <person name="Cohen S.P."/>
        </authorList>
    </citation>
    <scope>NUCLEOTIDE SEQUENCE [LARGE SCALE GENOMIC DNA]</scope>
    <source>
        <strain evidence="8 9">MS-2</strain>
    </source>
</reference>
<evidence type="ECO:0000256" key="4">
    <source>
        <dbReference type="ARBA" id="ARBA00022833"/>
    </source>
</evidence>
<proteinExistence type="predicted"/>
<dbReference type="SUPFAM" id="SSF57667">
    <property type="entry name" value="beta-beta-alpha zinc fingers"/>
    <property type="match status" value="1"/>
</dbReference>
<evidence type="ECO:0000256" key="1">
    <source>
        <dbReference type="ARBA" id="ARBA00022723"/>
    </source>
</evidence>
<dbReference type="PANTHER" id="PTHR19818">
    <property type="entry name" value="ZINC FINGER PROTEIN ZIC AND GLI"/>
    <property type="match status" value="1"/>
</dbReference>
<evidence type="ECO:0000313" key="8">
    <source>
        <dbReference type="EMBL" id="KAL0062553.1"/>
    </source>
</evidence>
<dbReference type="Gene3D" id="3.30.160.60">
    <property type="entry name" value="Classic Zinc Finger"/>
    <property type="match status" value="1"/>
</dbReference>
<evidence type="ECO:0000256" key="5">
    <source>
        <dbReference type="PROSITE-ProRule" id="PRU00042"/>
    </source>
</evidence>
<keyword evidence="3 5" id="KW-0863">Zinc-finger</keyword>
<sequence>MSRHMKTHAENKSQIQHGCPWPGCSFSNLQRSNVTTHYRTHTGDKNKKCPDCDFRTVDPGSLTRHRKRQHQYVPVPRKARGTGGQSATATTRATRRHAPYSRSSPSSSSESLIAPVFCESKYTALALAQSKPATQDQEGVNGYFWRIKDTERITRSPSPKIMYAAVDTGRHMEDGLAFAEGATSNGLKLDLTQDQALTFDQPTTIGNWDFAMPTVDFNNCTSVLGENWMGGMVVNEAELAQCQPQQWSIPETLNFGLDLEAPCVQQQPQQQQFLGTNATDHSHDWTTSFILAPYYPSSASPASSESTLSLPSIYSPSSPSSLPDVYSASSPFSPPCALTPDSSFSLSPPVSEEFVFAHPSPVSSFSSPLAELSNQWDL</sequence>
<dbReference type="Pfam" id="PF13909">
    <property type="entry name" value="zf-H2C2_5"/>
    <property type="match status" value="1"/>
</dbReference>
<dbReference type="InterPro" id="IPR036236">
    <property type="entry name" value="Znf_C2H2_sf"/>
</dbReference>
<name>A0ABR2ZP90_9AGAR</name>
<protein>
    <recommendedName>
        <fullName evidence="7">C2H2-type domain-containing protein</fullName>
    </recommendedName>
</protein>
<keyword evidence="9" id="KW-1185">Reference proteome</keyword>
<feature type="compositionally biased region" description="Polar residues" evidence="6">
    <location>
        <begin position="361"/>
        <end position="378"/>
    </location>
</feature>
<dbReference type="InterPro" id="IPR050329">
    <property type="entry name" value="GLI_C2H2-zinc-finger"/>
</dbReference>
<gene>
    <name evidence="8" type="ORF">AAF712_010592</name>
</gene>
<keyword evidence="1" id="KW-0479">Metal-binding</keyword>